<dbReference type="InterPro" id="IPR014914">
    <property type="entry name" value="RES_dom"/>
</dbReference>
<feature type="domain" description="RES" evidence="1">
    <location>
        <begin position="15"/>
        <end position="147"/>
    </location>
</feature>
<dbReference type="EMBL" id="SBLB01000002">
    <property type="protein sequence ID" value="RYC70022.1"/>
    <property type="molecule type" value="Genomic_DNA"/>
</dbReference>
<dbReference type="RefSeq" id="WP_129601250.1">
    <property type="nucleotide sequence ID" value="NZ_SBLB01000002.1"/>
</dbReference>
<organism evidence="2 3">
    <name type="scientific">Spirosoma sordidisoli</name>
    <dbReference type="NCBI Taxonomy" id="2502893"/>
    <lineage>
        <taxon>Bacteria</taxon>
        <taxon>Pseudomonadati</taxon>
        <taxon>Bacteroidota</taxon>
        <taxon>Cytophagia</taxon>
        <taxon>Cytophagales</taxon>
        <taxon>Cytophagaceae</taxon>
        <taxon>Spirosoma</taxon>
    </lineage>
</organism>
<dbReference type="Proteomes" id="UP000290407">
    <property type="component" value="Unassembled WGS sequence"/>
</dbReference>
<comment type="caution">
    <text evidence="2">The sequence shown here is derived from an EMBL/GenBank/DDBJ whole genome shotgun (WGS) entry which is preliminary data.</text>
</comment>
<protein>
    <submittedName>
        <fullName evidence="2">RES domain-containing protein</fullName>
    </submittedName>
</protein>
<reference evidence="2 3" key="1">
    <citation type="submission" date="2019-01" db="EMBL/GenBank/DDBJ databases">
        <title>Spirosoma flava sp. nov., a propanil-degrading bacterium isolated from herbicide-contaminated soil.</title>
        <authorList>
            <person name="Zhang L."/>
            <person name="Jiang J.-D."/>
        </authorList>
    </citation>
    <scope>NUCLEOTIDE SEQUENCE [LARGE SCALE GENOMIC DNA]</scope>
    <source>
        <strain evidence="2 3">TY50</strain>
    </source>
</reference>
<dbReference type="AlphaFoldDB" id="A0A4Q2UML8"/>
<sequence>MRVYRLIKERFVDTPLSTEGARRLGGRWNPVGVGILYSSASPELTLLEQLLHLPTLPYEDLPTLCLLTLELPKGEEGIELVRTLTVDQLPVNWRDEADFRANHACLANWLVTPDVLAVGVPSAVVAESVNYLLHPRHSAYERITVISAKPFPIDPCLWRTAPAGQIKPG</sequence>
<accession>A0A4Q2UML8</accession>
<proteinExistence type="predicted"/>
<dbReference type="Pfam" id="PF08808">
    <property type="entry name" value="RES"/>
    <property type="match status" value="1"/>
</dbReference>
<keyword evidence="3" id="KW-1185">Reference proteome</keyword>
<evidence type="ECO:0000259" key="1">
    <source>
        <dbReference type="SMART" id="SM00953"/>
    </source>
</evidence>
<name>A0A4Q2UML8_9BACT</name>
<dbReference type="SMART" id="SM00953">
    <property type="entry name" value="RES"/>
    <property type="match status" value="1"/>
</dbReference>
<evidence type="ECO:0000313" key="3">
    <source>
        <dbReference type="Proteomes" id="UP000290407"/>
    </source>
</evidence>
<evidence type="ECO:0000313" key="2">
    <source>
        <dbReference type="EMBL" id="RYC70022.1"/>
    </source>
</evidence>
<gene>
    <name evidence="2" type="ORF">EQG79_09125</name>
</gene>